<proteinExistence type="predicted"/>
<dbReference type="AlphaFoldDB" id="A0A5C0AY80"/>
<evidence type="ECO:0000313" key="3">
    <source>
        <dbReference type="Proteomes" id="UP000325161"/>
    </source>
</evidence>
<dbReference type="KEGG" id="pacr:FXN63_11480"/>
<evidence type="ECO:0000313" key="2">
    <source>
        <dbReference type="EMBL" id="QEI06383.1"/>
    </source>
</evidence>
<dbReference type="RefSeq" id="WP_148814936.1">
    <property type="nucleotide sequence ID" value="NZ_CP043046.1"/>
</dbReference>
<evidence type="ECO:0000256" key="1">
    <source>
        <dbReference type="SAM" id="Phobius"/>
    </source>
</evidence>
<reference evidence="2 3" key="1">
    <citation type="submission" date="2019-08" db="EMBL/GenBank/DDBJ databases">
        <title>Amphibian skin-associated Pigmentiphaga: genome sequence and occurrence across geography and hosts.</title>
        <authorList>
            <person name="Bletz M.C."/>
            <person name="Bunk B."/>
            <person name="Sproeer C."/>
            <person name="Biwer P."/>
            <person name="Reiter S."/>
            <person name="Rabemananjara F.C.E."/>
            <person name="Schulz S."/>
            <person name="Overmann J."/>
            <person name="Vences M."/>
        </authorList>
    </citation>
    <scope>NUCLEOTIDE SEQUENCE [LARGE SCALE GENOMIC DNA]</scope>
    <source>
        <strain evidence="2 3">Mada1488</strain>
    </source>
</reference>
<keyword evidence="3" id="KW-1185">Reference proteome</keyword>
<keyword evidence="1" id="KW-0812">Transmembrane</keyword>
<dbReference type="EMBL" id="CP043046">
    <property type="protein sequence ID" value="QEI06383.1"/>
    <property type="molecule type" value="Genomic_DNA"/>
</dbReference>
<keyword evidence="1" id="KW-0472">Membrane</keyword>
<feature type="transmembrane region" description="Helical" evidence="1">
    <location>
        <begin position="12"/>
        <end position="33"/>
    </location>
</feature>
<organism evidence="2 3">
    <name type="scientific">Pigmentiphaga aceris</name>
    <dbReference type="NCBI Taxonomy" id="1940612"/>
    <lineage>
        <taxon>Bacteria</taxon>
        <taxon>Pseudomonadati</taxon>
        <taxon>Pseudomonadota</taxon>
        <taxon>Betaproteobacteria</taxon>
        <taxon>Burkholderiales</taxon>
        <taxon>Alcaligenaceae</taxon>
        <taxon>Pigmentiphaga</taxon>
    </lineage>
</organism>
<dbReference type="Proteomes" id="UP000325161">
    <property type="component" value="Chromosome"/>
</dbReference>
<accession>A0A5C0AY80</accession>
<protein>
    <submittedName>
        <fullName evidence="2">Uncharacterized protein</fullName>
    </submittedName>
</protein>
<keyword evidence="1" id="KW-1133">Transmembrane helix</keyword>
<dbReference type="OrthoDB" id="8909690at2"/>
<name>A0A5C0AY80_9BURK</name>
<sequence length="89" mass="10076">MSATFRHERAKFHVVMAACGGFVLLMLAALVYVCTRPQTAEVQAAEAHAVRQCWTRSTDPDRSAISRSAQHDACREMQKQYVYKFGERP</sequence>
<gene>
    <name evidence="2" type="ORF">FXN63_11480</name>
</gene>